<evidence type="ECO:0000313" key="2">
    <source>
        <dbReference type="EMBL" id="PJJ59366.1"/>
    </source>
</evidence>
<protein>
    <submittedName>
        <fullName evidence="2">Uncharacterized protein</fullName>
    </submittedName>
</protein>
<comment type="caution">
    <text evidence="2">The sequence shown here is derived from an EMBL/GenBank/DDBJ whole genome shotgun (WGS) entry which is preliminary data.</text>
</comment>
<dbReference type="EMBL" id="PGFA01000001">
    <property type="protein sequence ID" value="PJJ59366.1"/>
    <property type="molecule type" value="Genomic_DNA"/>
</dbReference>
<name>A0A2M9BN65_9BACT</name>
<sequence>MRAKQIMHTRSRFTIGYLTGGYYTPKSGKRYSYRYQVQGQEYEATDTREEDMNSDNGARFLVEYDTLDPGESSGHFTLAIPDSIQRIPANGWPSPPFPVSAKDLNYGRDEETAAE</sequence>
<feature type="compositionally biased region" description="Basic and acidic residues" evidence="1">
    <location>
        <begin position="105"/>
        <end position="115"/>
    </location>
</feature>
<evidence type="ECO:0000256" key="1">
    <source>
        <dbReference type="SAM" id="MobiDB-lite"/>
    </source>
</evidence>
<evidence type="ECO:0000313" key="3">
    <source>
        <dbReference type="Proteomes" id="UP000228535"/>
    </source>
</evidence>
<reference evidence="2 3" key="1">
    <citation type="submission" date="2017-11" db="EMBL/GenBank/DDBJ databases">
        <title>Genomic Encyclopedia of Archaeal and Bacterial Type Strains, Phase II (KMG-II): From Individual Species to Whole Genera.</title>
        <authorList>
            <person name="Goeker M."/>
        </authorList>
    </citation>
    <scope>NUCLEOTIDE SEQUENCE [LARGE SCALE GENOMIC DNA]</scope>
    <source>
        <strain evidence="2 3">DSM 11115</strain>
    </source>
</reference>
<gene>
    <name evidence="2" type="ORF">CLV45_0783</name>
</gene>
<dbReference type="AlphaFoldDB" id="A0A2M9BN65"/>
<organism evidence="2 3">
    <name type="scientific">Hymenobacter chitinivorans DSM 11115</name>
    <dbReference type="NCBI Taxonomy" id="1121954"/>
    <lineage>
        <taxon>Bacteria</taxon>
        <taxon>Pseudomonadati</taxon>
        <taxon>Bacteroidota</taxon>
        <taxon>Cytophagia</taxon>
        <taxon>Cytophagales</taxon>
        <taxon>Hymenobacteraceae</taxon>
        <taxon>Hymenobacter</taxon>
    </lineage>
</organism>
<dbReference type="Proteomes" id="UP000228535">
    <property type="component" value="Unassembled WGS sequence"/>
</dbReference>
<feature type="region of interest" description="Disordered" evidence="1">
    <location>
        <begin position="89"/>
        <end position="115"/>
    </location>
</feature>
<proteinExistence type="predicted"/>
<keyword evidence="3" id="KW-1185">Reference proteome</keyword>
<accession>A0A2M9BN65</accession>